<organism evidence="1 2">
    <name type="scientific">Hyalomma asiaticum</name>
    <name type="common">Tick</name>
    <dbReference type="NCBI Taxonomy" id="266040"/>
    <lineage>
        <taxon>Eukaryota</taxon>
        <taxon>Metazoa</taxon>
        <taxon>Ecdysozoa</taxon>
        <taxon>Arthropoda</taxon>
        <taxon>Chelicerata</taxon>
        <taxon>Arachnida</taxon>
        <taxon>Acari</taxon>
        <taxon>Parasitiformes</taxon>
        <taxon>Ixodida</taxon>
        <taxon>Ixodoidea</taxon>
        <taxon>Ixodidae</taxon>
        <taxon>Hyalomminae</taxon>
        <taxon>Hyalomma</taxon>
    </lineage>
</organism>
<dbReference type="Proteomes" id="UP000821845">
    <property type="component" value="Chromosome 1"/>
</dbReference>
<reference evidence="1" key="1">
    <citation type="submission" date="2020-05" db="EMBL/GenBank/DDBJ databases">
        <title>Large-scale comparative analyses of tick genomes elucidate their genetic diversity and vector capacities.</title>
        <authorList>
            <person name="Jia N."/>
            <person name="Wang J."/>
            <person name="Shi W."/>
            <person name="Du L."/>
            <person name="Sun Y."/>
            <person name="Zhan W."/>
            <person name="Jiang J."/>
            <person name="Wang Q."/>
            <person name="Zhang B."/>
            <person name="Ji P."/>
            <person name="Sakyi L.B."/>
            <person name="Cui X."/>
            <person name="Yuan T."/>
            <person name="Jiang B."/>
            <person name="Yang W."/>
            <person name="Lam T.T.-Y."/>
            <person name="Chang Q."/>
            <person name="Ding S."/>
            <person name="Wang X."/>
            <person name="Zhu J."/>
            <person name="Ruan X."/>
            <person name="Zhao L."/>
            <person name="Wei J."/>
            <person name="Que T."/>
            <person name="Du C."/>
            <person name="Cheng J."/>
            <person name="Dai P."/>
            <person name="Han X."/>
            <person name="Huang E."/>
            <person name="Gao Y."/>
            <person name="Liu J."/>
            <person name="Shao H."/>
            <person name="Ye R."/>
            <person name="Li L."/>
            <person name="Wei W."/>
            <person name="Wang X."/>
            <person name="Wang C."/>
            <person name="Yang T."/>
            <person name="Huo Q."/>
            <person name="Li W."/>
            <person name="Guo W."/>
            <person name="Chen H."/>
            <person name="Zhou L."/>
            <person name="Ni X."/>
            <person name="Tian J."/>
            <person name="Zhou Y."/>
            <person name="Sheng Y."/>
            <person name="Liu T."/>
            <person name="Pan Y."/>
            <person name="Xia L."/>
            <person name="Li J."/>
            <person name="Zhao F."/>
            <person name="Cao W."/>
        </authorList>
    </citation>
    <scope>NUCLEOTIDE SEQUENCE</scope>
    <source>
        <strain evidence="1">Hyas-2018</strain>
    </source>
</reference>
<evidence type="ECO:0000313" key="1">
    <source>
        <dbReference type="EMBL" id="KAH6944306.1"/>
    </source>
</evidence>
<keyword evidence="2" id="KW-1185">Reference proteome</keyword>
<dbReference type="EMBL" id="CM023481">
    <property type="protein sequence ID" value="KAH6944306.1"/>
    <property type="molecule type" value="Genomic_DNA"/>
</dbReference>
<gene>
    <name evidence="1" type="ORF">HPB50_002679</name>
</gene>
<proteinExistence type="predicted"/>
<accession>A0ACB7TDI0</accession>
<comment type="caution">
    <text evidence="1">The sequence shown here is derived from an EMBL/GenBank/DDBJ whole genome shotgun (WGS) entry which is preliminary data.</text>
</comment>
<name>A0ACB7TDI0_HYAAI</name>
<protein>
    <submittedName>
        <fullName evidence="1">Uncharacterized protein</fullName>
    </submittedName>
</protein>
<evidence type="ECO:0000313" key="2">
    <source>
        <dbReference type="Proteomes" id="UP000821845"/>
    </source>
</evidence>
<sequence>MDSMDTDSALPSTSGSRKRNSRDGGAASDTTELYTASSDDSDDTFIPEAKGRLRFHHDHRHRHRRRRQVCNNLTYRRTMSLRRVLLAQFGLHYHPHSLLQCHRINSREGVRQHQAIYLPKSSSSHSLIINITSPIEDGAGEFRLDGGARVYTQH</sequence>